<evidence type="ECO:0000256" key="4">
    <source>
        <dbReference type="ARBA" id="ARBA00023274"/>
    </source>
</evidence>
<dbReference type="InterPro" id="IPR020930">
    <property type="entry name" value="Ribosomal_uL5_bac-type"/>
</dbReference>
<sequence>MEKVKFLERDLNGKKNKILLKDGFVPAVVYNAKTESKNIMLDTSTAKQILKNATSTTILDTELDGKSFKVVVKEIDINPITEELRHISFFEIDESKDMVFSIPFEIIGISPAVKNNLGVLVEVMDSIEVRCKVNDLIPSIKVDISGLEHPGQSISIDELEIPKDISLINEELKNATVVTITEMQEEIVSTPTESETTTAEASTETEGSTETQAASE</sequence>
<dbReference type="AlphaFoldDB" id="A0A847CZK8"/>
<keyword evidence="1 5" id="KW-0699">rRNA-binding</keyword>
<dbReference type="Gene3D" id="2.40.240.10">
    <property type="entry name" value="Ribosomal Protein L25, Chain P"/>
    <property type="match status" value="1"/>
</dbReference>
<dbReference type="InterPro" id="IPR020057">
    <property type="entry name" value="Ribosomal_bL25_b-dom"/>
</dbReference>
<dbReference type="EMBL" id="JAAZBX010000002">
    <property type="protein sequence ID" value="NLD25169.1"/>
    <property type="molecule type" value="Genomic_DNA"/>
</dbReference>
<evidence type="ECO:0000256" key="3">
    <source>
        <dbReference type="ARBA" id="ARBA00022980"/>
    </source>
</evidence>
<keyword evidence="3 5" id="KW-0689">Ribosomal protein</keyword>
<dbReference type="HAMAP" id="MF_01334">
    <property type="entry name" value="Ribosomal_bL25_CTC"/>
    <property type="match status" value="1"/>
</dbReference>
<protein>
    <recommendedName>
        <fullName evidence="5">Large ribosomal subunit protein bL25</fullName>
    </recommendedName>
    <alternativeName>
        <fullName evidence="5">General stress protein CTC</fullName>
    </alternativeName>
</protein>
<dbReference type="GO" id="GO:0022625">
    <property type="term" value="C:cytosolic large ribosomal subunit"/>
    <property type="evidence" value="ECO:0007669"/>
    <property type="project" value="TreeGrafter"/>
</dbReference>
<proteinExistence type="inferred from homology"/>
<evidence type="ECO:0000313" key="9">
    <source>
        <dbReference type="EMBL" id="NLD25169.1"/>
    </source>
</evidence>
<dbReference type="CDD" id="cd00495">
    <property type="entry name" value="Ribosomal_L25_TL5_CTC"/>
    <property type="match status" value="1"/>
</dbReference>
<comment type="similarity">
    <text evidence="5">Belongs to the bacterial ribosomal protein bL25 family. CTC subfamily.</text>
</comment>
<name>A0A847CZK8_9BACT</name>
<organism evidence="9 10">
    <name type="scientific">Candidatus Dojkabacteria bacterium</name>
    <dbReference type="NCBI Taxonomy" id="2099670"/>
    <lineage>
        <taxon>Bacteria</taxon>
        <taxon>Candidatus Dojkabacteria</taxon>
    </lineage>
</organism>
<evidence type="ECO:0000313" key="10">
    <source>
        <dbReference type="Proteomes" id="UP000545876"/>
    </source>
</evidence>
<reference evidence="9 10" key="1">
    <citation type="journal article" date="2020" name="Biotechnol. Biofuels">
        <title>New insights from the biogas microbiome by comprehensive genome-resolved metagenomics of nearly 1600 species originating from multiple anaerobic digesters.</title>
        <authorList>
            <person name="Campanaro S."/>
            <person name="Treu L."/>
            <person name="Rodriguez-R L.M."/>
            <person name="Kovalovszki A."/>
            <person name="Ziels R.M."/>
            <person name="Maus I."/>
            <person name="Zhu X."/>
            <person name="Kougias P.G."/>
            <person name="Basile A."/>
            <person name="Luo G."/>
            <person name="Schluter A."/>
            <person name="Konstantinidis K.T."/>
            <person name="Angelidaki I."/>
        </authorList>
    </citation>
    <scope>NUCLEOTIDE SEQUENCE [LARGE SCALE GENOMIC DNA]</scope>
    <source>
        <strain evidence="9">AS06rmzACSIP_65</strain>
    </source>
</reference>
<evidence type="ECO:0000259" key="8">
    <source>
        <dbReference type="Pfam" id="PF14693"/>
    </source>
</evidence>
<dbReference type="Pfam" id="PF01386">
    <property type="entry name" value="Ribosomal_L25p"/>
    <property type="match status" value="1"/>
</dbReference>
<accession>A0A847CZK8</accession>
<dbReference type="Gene3D" id="2.170.120.20">
    <property type="entry name" value="Ribosomal protein L25, beta domain"/>
    <property type="match status" value="1"/>
</dbReference>
<dbReference type="InterPro" id="IPR029751">
    <property type="entry name" value="Ribosomal_L25_dom"/>
</dbReference>
<evidence type="ECO:0000256" key="6">
    <source>
        <dbReference type="SAM" id="MobiDB-lite"/>
    </source>
</evidence>
<evidence type="ECO:0000256" key="2">
    <source>
        <dbReference type="ARBA" id="ARBA00022884"/>
    </source>
</evidence>
<dbReference type="GO" id="GO:0008097">
    <property type="term" value="F:5S rRNA binding"/>
    <property type="evidence" value="ECO:0007669"/>
    <property type="project" value="InterPro"/>
</dbReference>
<evidence type="ECO:0000256" key="1">
    <source>
        <dbReference type="ARBA" id="ARBA00022730"/>
    </source>
</evidence>
<evidence type="ECO:0000256" key="5">
    <source>
        <dbReference type="HAMAP-Rule" id="MF_01334"/>
    </source>
</evidence>
<keyword evidence="2 5" id="KW-0694">RNA-binding</keyword>
<dbReference type="GO" id="GO:0006412">
    <property type="term" value="P:translation"/>
    <property type="evidence" value="ECO:0007669"/>
    <property type="project" value="UniProtKB-UniRule"/>
</dbReference>
<keyword evidence="4 5" id="KW-0687">Ribonucleoprotein</keyword>
<dbReference type="Pfam" id="PF14693">
    <property type="entry name" value="Ribosomal_TL5_C"/>
    <property type="match status" value="1"/>
</dbReference>
<dbReference type="PANTHER" id="PTHR33284">
    <property type="entry name" value="RIBOSOMAL PROTEIN L25/GLN-TRNA SYNTHETASE, ANTI-CODON-BINDING DOMAIN-CONTAINING PROTEIN"/>
    <property type="match status" value="1"/>
</dbReference>
<comment type="subunit">
    <text evidence="5">Part of the 50S ribosomal subunit; part of the 5S rRNA/L5/L18/L25 subcomplex. Contacts the 5S rRNA. Binds to the 5S rRNA independently of L5 and L18.</text>
</comment>
<feature type="domain" description="Large ribosomal subunit protein bL25 beta" evidence="8">
    <location>
        <begin position="100"/>
        <end position="182"/>
    </location>
</feature>
<dbReference type="Proteomes" id="UP000545876">
    <property type="component" value="Unassembled WGS sequence"/>
</dbReference>
<gene>
    <name evidence="5" type="primary">rplY</name>
    <name evidence="5" type="synonym">ctc</name>
    <name evidence="9" type="ORF">GX656_00805</name>
</gene>
<dbReference type="SUPFAM" id="SSF50715">
    <property type="entry name" value="Ribosomal protein L25-like"/>
    <property type="match status" value="1"/>
</dbReference>
<evidence type="ECO:0000259" key="7">
    <source>
        <dbReference type="Pfam" id="PF01386"/>
    </source>
</evidence>
<dbReference type="InterPro" id="IPR037121">
    <property type="entry name" value="Ribosomal_bL25_C"/>
</dbReference>
<comment type="caution">
    <text evidence="9">The sequence shown here is derived from an EMBL/GenBank/DDBJ whole genome shotgun (WGS) entry which is preliminary data.</text>
</comment>
<dbReference type="InterPro" id="IPR001021">
    <property type="entry name" value="Ribosomal_bL25_long"/>
</dbReference>
<feature type="region of interest" description="Disordered" evidence="6">
    <location>
        <begin position="187"/>
        <end position="216"/>
    </location>
</feature>
<dbReference type="GO" id="GO:0003735">
    <property type="term" value="F:structural constituent of ribosome"/>
    <property type="evidence" value="ECO:0007669"/>
    <property type="project" value="InterPro"/>
</dbReference>
<dbReference type="NCBIfam" id="TIGR00731">
    <property type="entry name" value="bL25_bact_ctc"/>
    <property type="match status" value="1"/>
</dbReference>
<dbReference type="PANTHER" id="PTHR33284:SF1">
    <property type="entry name" value="RIBOSOMAL PROTEIN L25_GLN-TRNA SYNTHETASE, ANTI-CODON-BINDING DOMAIN-CONTAINING PROTEIN"/>
    <property type="match status" value="1"/>
</dbReference>
<comment type="function">
    <text evidence="5">This is one of the proteins that binds to the 5S RNA in the ribosome where it forms part of the central protuberance.</text>
</comment>
<dbReference type="InterPro" id="IPR011035">
    <property type="entry name" value="Ribosomal_bL25/Gln-tRNA_synth"/>
</dbReference>
<dbReference type="InterPro" id="IPR020056">
    <property type="entry name" value="Rbsml_bL25/Gln-tRNA_synth_N"/>
</dbReference>
<feature type="domain" description="Large ribosomal subunit protein bL25 L25" evidence="7">
    <location>
        <begin position="12"/>
        <end position="89"/>
    </location>
</feature>